<reference evidence="2 3" key="1">
    <citation type="submission" date="2015-06" db="EMBL/GenBank/DDBJ databases">
        <authorList>
            <person name="Adams M."/>
            <person name="Sutton G."/>
            <person name="Nelson K."/>
            <person name="Bonomo R."/>
            <person name="McCorrison J."/>
            <person name="Sanka R."/>
            <person name="Brinkac L."/>
            <person name="Nierman W."/>
        </authorList>
    </citation>
    <scope>NUCLEOTIDE SEQUENCE [LARGE SCALE GENOMIC DNA]</scope>
    <source>
        <strain evidence="2 3">GN02692</strain>
    </source>
</reference>
<dbReference type="KEGG" id="ecls:LI67_012015"/>
<keyword evidence="1" id="KW-1133">Transmembrane helix</keyword>
<name>A0A837L6W7_9ENTR</name>
<proteinExistence type="predicted"/>
<dbReference type="AlphaFoldDB" id="A0A837L6W7"/>
<evidence type="ECO:0000256" key="1">
    <source>
        <dbReference type="SAM" id="Phobius"/>
    </source>
</evidence>
<dbReference type="EMBL" id="LEDI01000111">
    <property type="protein sequence ID" value="KLP90069.1"/>
    <property type="molecule type" value="Genomic_DNA"/>
</dbReference>
<feature type="transmembrane region" description="Helical" evidence="1">
    <location>
        <begin position="43"/>
        <end position="63"/>
    </location>
</feature>
<keyword evidence="1" id="KW-0472">Membrane</keyword>
<organism evidence="2 3">
    <name type="scientific">Enterobacter roggenkampii</name>
    <dbReference type="NCBI Taxonomy" id="1812935"/>
    <lineage>
        <taxon>Bacteria</taxon>
        <taxon>Pseudomonadati</taxon>
        <taxon>Pseudomonadota</taxon>
        <taxon>Gammaproteobacteria</taxon>
        <taxon>Enterobacterales</taxon>
        <taxon>Enterobacteriaceae</taxon>
        <taxon>Enterobacter</taxon>
        <taxon>Enterobacter cloacae complex</taxon>
    </lineage>
</organism>
<gene>
    <name evidence="2" type="ORF">ABF77_23005</name>
</gene>
<sequence length="71" mass="7909">MNTQDIIKLIASRILRGLGMGIASAGLLSCIYFFSFSKDESRFIWGAASGALIVLGYFIYRIAILKVFDER</sequence>
<protein>
    <submittedName>
        <fullName evidence="2">Uncharacterized protein</fullName>
    </submittedName>
</protein>
<accession>A0A837L6W7</accession>
<comment type="caution">
    <text evidence="2">The sequence shown here is derived from an EMBL/GenBank/DDBJ whole genome shotgun (WGS) entry which is preliminary data.</text>
</comment>
<feature type="transmembrane region" description="Helical" evidence="1">
    <location>
        <begin position="18"/>
        <end position="37"/>
    </location>
</feature>
<evidence type="ECO:0000313" key="3">
    <source>
        <dbReference type="Proteomes" id="UP000036013"/>
    </source>
</evidence>
<keyword evidence="1" id="KW-0812">Transmembrane</keyword>
<dbReference type="Proteomes" id="UP000036013">
    <property type="component" value="Unassembled WGS sequence"/>
</dbReference>
<evidence type="ECO:0000313" key="2">
    <source>
        <dbReference type="EMBL" id="KLP90069.1"/>
    </source>
</evidence>